<sequence length="259" mass="28942">MITSTANSQIKHLVLLMKKAKARKEEGVFIVEGRKMFEEAPRAWIQKVYVAESFLQEEMHKHLLDGIEYEVLSDSVFKVVSDTQTPQGILTVVSMPEWNETEVLVKENGCYLFLESIQDPGNLGTMLRTGEGAGITAVIANQTTVDLYNPKTVRSTMGSIYRVPFIVAEDFYGKITDMQKKGVKFYAAHLKESQMYDAFDYQGACAFLIGNEGNGLTEKTADAADAYIKIPMEGNVESLNAAIAATILMYEVNRQRRGR</sequence>
<dbReference type="GO" id="GO:0008173">
    <property type="term" value="F:RNA methyltransferase activity"/>
    <property type="evidence" value="ECO:0007669"/>
    <property type="project" value="InterPro"/>
</dbReference>
<dbReference type="InterPro" id="IPR053888">
    <property type="entry name" value="MRM3-like_sub_bind"/>
</dbReference>
<dbReference type="GO" id="GO:0032259">
    <property type="term" value="P:methylation"/>
    <property type="evidence" value="ECO:0007669"/>
    <property type="project" value="UniProtKB-KW"/>
</dbReference>
<gene>
    <name evidence="5" type="ORF">H8S17_09495</name>
</gene>
<dbReference type="Pfam" id="PF22435">
    <property type="entry name" value="MRM3-like_sub_bind"/>
    <property type="match status" value="1"/>
</dbReference>
<dbReference type="GO" id="GO:0005737">
    <property type="term" value="C:cytoplasm"/>
    <property type="evidence" value="ECO:0007669"/>
    <property type="project" value="UniProtKB-ARBA"/>
</dbReference>
<keyword evidence="2 5" id="KW-0489">Methyltransferase</keyword>
<dbReference type="InterPro" id="IPR013123">
    <property type="entry name" value="SpoU_subst-bd"/>
</dbReference>
<comment type="caution">
    <text evidence="5">The sequence shown here is derived from an EMBL/GenBank/DDBJ whole genome shotgun (WGS) entry which is preliminary data.</text>
</comment>
<dbReference type="SUPFAM" id="SSF75217">
    <property type="entry name" value="alpha/beta knot"/>
    <property type="match status" value="1"/>
</dbReference>
<dbReference type="Proteomes" id="UP000606720">
    <property type="component" value="Unassembled WGS sequence"/>
</dbReference>
<proteinExistence type="inferred from homology"/>
<dbReference type="PANTHER" id="PTHR43191">
    <property type="entry name" value="RRNA METHYLTRANSFERASE 3"/>
    <property type="match status" value="1"/>
</dbReference>
<dbReference type="PANTHER" id="PTHR43191:SF2">
    <property type="entry name" value="RRNA METHYLTRANSFERASE 3, MITOCHONDRIAL"/>
    <property type="match status" value="1"/>
</dbReference>
<accession>A0A923LP05</accession>
<evidence type="ECO:0000313" key="5">
    <source>
        <dbReference type="EMBL" id="MBC5714440.1"/>
    </source>
</evidence>
<dbReference type="SMART" id="SM00967">
    <property type="entry name" value="SpoU_sub_bind"/>
    <property type="match status" value="1"/>
</dbReference>
<evidence type="ECO:0000259" key="4">
    <source>
        <dbReference type="SMART" id="SM00967"/>
    </source>
</evidence>
<reference evidence="5" key="1">
    <citation type="submission" date="2020-08" db="EMBL/GenBank/DDBJ databases">
        <title>Genome public.</title>
        <authorList>
            <person name="Liu C."/>
            <person name="Sun Q."/>
        </authorList>
    </citation>
    <scope>NUCLEOTIDE SEQUENCE</scope>
    <source>
        <strain evidence="5">BX1005</strain>
    </source>
</reference>
<dbReference type="EMBL" id="JACOPH010000007">
    <property type="protein sequence ID" value="MBC5714440.1"/>
    <property type="molecule type" value="Genomic_DNA"/>
</dbReference>
<evidence type="ECO:0000256" key="2">
    <source>
        <dbReference type="ARBA" id="ARBA00022603"/>
    </source>
</evidence>
<protein>
    <submittedName>
        <fullName evidence="5">RNA methyltransferase</fullName>
    </submittedName>
</protein>
<dbReference type="InterPro" id="IPR051259">
    <property type="entry name" value="rRNA_Methyltransferase"/>
</dbReference>
<dbReference type="CDD" id="cd18095">
    <property type="entry name" value="SpoU-like_rRNA-MTase"/>
    <property type="match status" value="1"/>
</dbReference>
<dbReference type="SUPFAM" id="SSF55315">
    <property type="entry name" value="L30e-like"/>
    <property type="match status" value="1"/>
</dbReference>
<keyword evidence="3" id="KW-0808">Transferase</keyword>
<comment type="similarity">
    <text evidence="1">Belongs to the class IV-like SAM-binding methyltransferase superfamily. RNA methyltransferase TrmH family.</text>
</comment>
<name>A0A923LP05_9FIRM</name>
<evidence type="ECO:0000256" key="1">
    <source>
        <dbReference type="ARBA" id="ARBA00007228"/>
    </source>
</evidence>
<dbReference type="InterPro" id="IPR029028">
    <property type="entry name" value="Alpha/beta_knot_MTases"/>
</dbReference>
<keyword evidence="6" id="KW-1185">Reference proteome</keyword>
<dbReference type="Pfam" id="PF00588">
    <property type="entry name" value="SpoU_methylase"/>
    <property type="match status" value="1"/>
</dbReference>
<dbReference type="Gene3D" id="3.40.1280.10">
    <property type="match status" value="1"/>
</dbReference>
<dbReference type="GO" id="GO:0003723">
    <property type="term" value="F:RNA binding"/>
    <property type="evidence" value="ECO:0007669"/>
    <property type="project" value="InterPro"/>
</dbReference>
<dbReference type="GO" id="GO:0006396">
    <property type="term" value="P:RNA processing"/>
    <property type="evidence" value="ECO:0007669"/>
    <property type="project" value="InterPro"/>
</dbReference>
<dbReference type="Gene3D" id="3.30.1330.30">
    <property type="match status" value="1"/>
</dbReference>
<evidence type="ECO:0000313" key="6">
    <source>
        <dbReference type="Proteomes" id="UP000606720"/>
    </source>
</evidence>
<organism evidence="5 6">
    <name type="scientific">Roseburia zhanii</name>
    <dbReference type="NCBI Taxonomy" id="2763064"/>
    <lineage>
        <taxon>Bacteria</taxon>
        <taxon>Bacillati</taxon>
        <taxon>Bacillota</taxon>
        <taxon>Clostridia</taxon>
        <taxon>Lachnospirales</taxon>
        <taxon>Lachnospiraceae</taxon>
        <taxon>Roseburia</taxon>
    </lineage>
</organism>
<dbReference type="InterPro" id="IPR001537">
    <property type="entry name" value="SpoU_MeTrfase"/>
</dbReference>
<dbReference type="RefSeq" id="WP_186867138.1">
    <property type="nucleotide sequence ID" value="NZ_JACOPH010000007.1"/>
</dbReference>
<evidence type="ECO:0000256" key="3">
    <source>
        <dbReference type="ARBA" id="ARBA00022679"/>
    </source>
</evidence>
<dbReference type="AlphaFoldDB" id="A0A923LP05"/>
<feature type="domain" description="RNA 2-O ribose methyltransferase substrate binding" evidence="4">
    <location>
        <begin position="30"/>
        <end position="99"/>
    </location>
</feature>
<dbReference type="InterPro" id="IPR029064">
    <property type="entry name" value="Ribosomal_eL30-like_sf"/>
</dbReference>
<dbReference type="InterPro" id="IPR029026">
    <property type="entry name" value="tRNA_m1G_MTases_N"/>
</dbReference>